<evidence type="ECO:0000313" key="2">
    <source>
        <dbReference type="Proteomes" id="UP000321798"/>
    </source>
</evidence>
<dbReference type="EMBL" id="BKAL01000001">
    <property type="protein sequence ID" value="GEP67577.1"/>
    <property type="molecule type" value="Genomic_DNA"/>
</dbReference>
<accession>A0A512P8P9</accession>
<dbReference type="PROSITE" id="PS51257">
    <property type="entry name" value="PROKAR_LIPOPROTEIN"/>
    <property type="match status" value="1"/>
</dbReference>
<dbReference type="AlphaFoldDB" id="A0A512P8P9"/>
<evidence type="ECO:0000313" key="1">
    <source>
        <dbReference type="EMBL" id="GEP67577.1"/>
    </source>
</evidence>
<dbReference type="Proteomes" id="UP000321798">
    <property type="component" value="Unassembled WGS sequence"/>
</dbReference>
<reference evidence="1 2" key="1">
    <citation type="submission" date="2019-07" db="EMBL/GenBank/DDBJ databases">
        <title>Whole genome shotgun sequence of Cellulomonas soli NBRC 109434.</title>
        <authorList>
            <person name="Hosoyama A."/>
            <person name="Uohara A."/>
            <person name="Ohji S."/>
            <person name="Ichikawa N."/>
        </authorList>
    </citation>
    <scope>NUCLEOTIDE SEQUENCE [LARGE SCALE GENOMIC DNA]</scope>
    <source>
        <strain evidence="1 2">NBRC 109434</strain>
    </source>
</reference>
<gene>
    <name evidence="1" type="ORF">CSO01_02920</name>
</gene>
<keyword evidence="2" id="KW-1185">Reference proteome</keyword>
<proteinExistence type="predicted"/>
<comment type="caution">
    <text evidence="1">The sequence shown here is derived from an EMBL/GenBank/DDBJ whole genome shotgun (WGS) entry which is preliminary data.</text>
</comment>
<organism evidence="1 2">
    <name type="scientific">Cellulomonas soli</name>
    <dbReference type="NCBI Taxonomy" id="931535"/>
    <lineage>
        <taxon>Bacteria</taxon>
        <taxon>Bacillati</taxon>
        <taxon>Actinomycetota</taxon>
        <taxon>Actinomycetes</taxon>
        <taxon>Micrococcales</taxon>
        <taxon>Cellulomonadaceae</taxon>
        <taxon>Cellulomonas</taxon>
    </lineage>
</organism>
<evidence type="ECO:0008006" key="3">
    <source>
        <dbReference type="Google" id="ProtNLM"/>
    </source>
</evidence>
<sequence>MTRGGTAVRDAVVAIGVLVLAGCSPGTPGPDDPAVSASPGAGTSARHAGPLEELLLQRTGGGDISVAEDPAAAAVEQTRVVEERVAACMTAAGFEYTPQVPAVADVVVGTGPAQGSAEFVERYGYGIANPPPDTVDGISWSLEGSDWEYVSSLSAAAKEAYDDALWGPVTATEGDVVTREGGCRDTAWLGPTGTDAFAGLSEEASAFLAALGDDPAFAQVDTAWSGCMSEQGYLYADPDAAVQDFVDRSTALIDPETRVSDAEGTAALAEDELATAAADLACRAQTGYDEEHATIADELQQEWVDLHRTELDAWQQASEQ</sequence>
<protein>
    <recommendedName>
        <fullName evidence="3">Lipoprotein</fullName>
    </recommendedName>
</protein>
<name>A0A512P8P9_9CELL</name>